<protein>
    <recommendedName>
        <fullName evidence="5">Zn(2)-C6 fungal-type domain-containing protein</fullName>
    </recommendedName>
</protein>
<dbReference type="Pfam" id="PF04082">
    <property type="entry name" value="Fungal_trans"/>
    <property type="match status" value="1"/>
</dbReference>
<dbReference type="Gene3D" id="4.10.240.10">
    <property type="entry name" value="Zn(2)-C6 fungal-type DNA-binding domain"/>
    <property type="match status" value="1"/>
</dbReference>
<evidence type="ECO:0000313" key="6">
    <source>
        <dbReference type="EMBL" id="KAH6649140.1"/>
    </source>
</evidence>
<name>A0A9P8UFQ1_9PEZI</name>
<dbReference type="Pfam" id="PF00172">
    <property type="entry name" value="Zn_clus"/>
    <property type="match status" value="1"/>
</dbReference>
<dbReference type="CDD" id="cd00067">
    <property type="entry name" value="GAL4"/>
    <property type="match status" value="1"/>
</dbReference>
<dbReference type="InterPro" id="IPR036864">
    <property type="entry name" value="Zn2-C6_fun-type_DNA-bd_sf"/>
</dbReference>
<evidence type="ECO:0000259" key="5">
    <source>
        <dbReference type="PROSITE" id="PS50048"/>
    </source>
</evidence>
<dbReference type="SMART" id="SM00066">
    <property type="entry name" value="GAL4"/>
    <property type="match status" value="1"/>
</dbReference>
<accession>A0A9P8UFQ1</accession>
<evidence type="ECO:0000313" key="7">
    <source>
        <dbReference type="Proteomes" id="UP000758603"/>
    </source>
</evidence>
<dbReference type="GO" id="GO:0003677">
    <property type="term" value="F:DNA binding"/>
    <property type="evidence" value="ECO:0007669"/>
    <property type="project" value="InterPro"/>
</dbReference>
<dbReference type="EMBL" id="JAGPXC010000007">
    <property type="protein sequence ID" value="KAH6649140.1"/>
    <property type="molecule type" value="Genomic_DNA"/>
</dbReference>
<dbReference type="PANTHER" id="PTHR31001">
    <property type="entry name" value="UNCHARACTERIZED TRANSCRIPTIONAL REGULATORY PROTEIN"/>
    <property type="match status" value="1"/>
</dbReference>
<dbReference type="SMART" id="SM00906">
    <property type="entry name" value="Fungal_trans"/>
    <property type="match status" value="1"/>
</dbReference>
<dbReference type="PROSITE" id="PS00463">
    <property type="entry name" value="ZN2_CY6_FUNGAL_1"/>
    <property type="match status" value="1"/>
</dbReference>
<feature type="region of interest" description="Disordered" evidence="4">
    <location>
        <begin position="53"/>
        <end position="104"/>
    </location>
</feature>
<dbReference type="GO" id="GO:0006351">
    <property type="term" value="P:DNA-templated transcription"/>
    <property type="evidence" value="ECO:0007669"/>
    <property type="project" value="InterPro"/>
</dbReference>
<dbReference type="InterPro" id="IPR007219">
    <property type="entry name" value="XnlR_reg_dom"/>
</dbReference>
<dbReference type="SUPFAM" id="SSF57701">
    <property type="entry name" value="Zn2/Cys6 DNA-binding domain"/>
    <property type="match status" value="1"/>
</dbReference>
<dbReference type="InterPro" id="IPR050613">
    <property type="entry name" value="Sec_Metabolite_Reg"/>
</dbReference>
<keyword evidence="3" id="KW-0539">Nucleus</keyword>
<dbReference type="GeneID" id="70132493"/>
<dbReference type="GO" id="GO:0008270">
    <property type="term" value="F:zinc ion binding"/>
    <property type="evidence" value="ECO:0007669"/>
    <property type="project" value="InterPro"/>
</dbReference>
<evidence type="ECO:0000256" key="2">
    <source>
        <dbReference type="ARBA" id="ARBA00022723"/>
    </source>
</evidence>
<keyword evidence="2" id="KW-0479">Metal-binding</keyword>
<dbReference type="RefSeq" id="XP_045955647.1">
    <property type="nucleotide sequence ID" value="XM_046103601.1"/>
</dbReference>
<dbReference type="OrthoDB" id="6612291at2759"/>
<evidence type="ECO:0000256" key="3">
    <source>
        <dbReference type="ARBA" id="ARBA00023242"/>
    </source>
</evidence>
<sequence length="685" mass="77418">MEDVGLGQIALPRRLNGRLAACDPCRVRKVACDHARPICNRCRRRADGTECVYTGQEPRPRSSRLSRRAIENPRPRIGQHATKANTPSSQQSAERPRSSAVRKVSHGRGYLGVTSYNAAFEEARDSLSLLSAPEFDGGRVIPGVKEDHTSFRDLPPPLREMCLYVLQCLPEQLNDPDGRPDGPLYDAHDWADVAVDRIATSVQTLLTEARKEGGDGLESLAEKICRNTVQPFQNNISTSKEWLDQFCEGNLRWESIGLLWAYASHSLSDVVHSAYCSRTHWLASRCTSETALVCIGYCIDLARRFAEQNILLLDLCRRNATLESTIVGETKLVSFASYGVVVAMMIYLGLHVQPQDASYRPTLYSETRRRLFTQIFISDKLGVTFTGRPPLLNRRYCSTPLPLDLRDQDLVSGQDDLNRAFESLDEHGWNTDGGLYSATVMRARAMIAYIRDELVEIALTHNAVVTVEHLEEIEAQQHIVYSQFPRSLIHQPNELNDLNTDMRKVFLQILVYLEHLKNIFFTQRLLVLHGRPNEGDLIVTSFIMLTTVLVFWTHRERFAWPSVKRNFQWLVLAYGGPAAGVLCLELLRPTFSRIHPKDPSVSRSSIVQQMSLFVGSLDWVDKLAPDRDLCDDCKAVVQRVLDHSLNTSLDVTNVALDSMDWGLGSLPDFNFELLDTFDWMRSDAQ</sequence>
<proteinExistence type="predicted"/>
<dbReference type="GO" id="GO:0000981">
    <property type="term" value="F:DNA-binding transcription factor activity, RNA polymerase II-specific"/>
    <property type="evidence" value="ECO:0007669"/>
    <property type="project" value="InterPro"/>
</dbReference>
<feature type="compositionally biased region" description="Polar residues" evidence="4">
    <location>
        <begin position="82"/>
        <end position="93"/>
    </location>
</feature>
<comment type="subcellular location">
    <subcellularLocation>
        <location evidence="1">Nucleus</location>
    </subcellularLocation>
</comment>
<feature type="domain" description="Zn(2)-C6 fungal-type" evidence="5">
    <location>
        <begin position="21"/>
        <end position="53"/>
    </location>
</feature>
<dbReference type="PANTHER" id="PTHR31001:SF40">
    <property type="entry name" value="ZN(II)2CYS6 TRANSCRIPTION FACTOR (EUROFUNG)"/>
    <property type="match status" value="1"/>
</dbReference>
<dbReference type="InterPro" id="IPR001138">
    <property type="entry name" value="Zn2Cys6_DnaBD"/>
</dbReference>
<keyword evidence="7" id="KW-1185">Reference proteome</keyword>
<comment type="caution">
    <text evidence="6">The sequence shown here is derived from an EMBL/GenBank/DDBJ whole genome shotgun (WGS) entry which is preliminary data.</text>
</comment>
<organism evidence="6 7">
    <name type="scientific">Truncatella angustata</name>
    <dbReference type="NCBI Taxonomy" id="152316"/>
    <lineage>
        <taxon>Eukaryota</taxon>
        <taxon>Fungi</taxon>
        <taxon>Dikarya</taxon>
        <taxon>Ascomycota</taxon>
        <taxon>Pezizomycotina</taxon>
        <taxon>Sordariomycetes</taxon>
        <taxon>Xylariomycetidae</taxon>
        <taxon>Amphisphaeriales</taxon>
        <taxon>Sporocadaceae</taxon>
        <taxon>Truncatella</taxon>
    </lineage>
</organism>
<dbReference type="Proteomes" id="UP000758603">
    <property type="component" value="Unassembled WGS sequence"/>
</dbReference>
<dbReference type="CDD" id="cd12148">
    <property type="entry name" value="fungal_TF_MHR"/>
    <property type="match status" value="1"/>
</dbReference>
<dbReference type="PROSITE" id="PS50048">
    <property type="entry name" value="ZN2_CY6_FUNGAL_2"/>
    <property type="match status" value="1"/>
</dbReference>
<dbReference type="GO" id="GO:0005634">
    <property type="term" value="C:nucleus"/>
    <property type="evidence" value="ECO:0007669"/>
    <property type="project" value="UniProtKB-SubCell"/>
</dbReference>
<dbReference type="AlphaFoldDB" id="A0A9P8UFQ1"/>
<evidence type="ECO:0000256" key="1">
    <source>
        <dbReference type="ARBA" id="ARBA00004123"/>
    </source>
</evidence>
<evidence type="ECO:0000256" key="4">
    <source>
        <dbReference type="SAM" id="MobiDB-lite"/>
    </source>
</evidence>
<reference evidence="6" key="1">
    <citation type="journal article" date="2021" name="Nat. Commun.">
        <title>Genetic determinants of endophytism in the Arabidopsis root mycobiome.</title>
        <authorList>
            <person name="Mesny F."/>
            <person name="Miyauchi S."/>
            <person name="Thiergart T."/>
            <person name="Pickel B."/>
            <person name="Atanasova L."/>
            <person name="Karlsson M."/>
            <person name="Huettel B."/>
            <person name="Barry K.W."/>
            <person name="Haridas S."/>
            <person name="Chen C."/>
            <person name="Bauer D."/>
            <person name="Andreopoulos W."/>
            <person name="Pangilinan J."/>
            <person name="LaButti K."/>
            <person name="Riley R."/>
            <person name="Lipzen A."/>
            <person name="Clum A."/>
            <person name="Drula E."/>
            <person name="Henrissat B."/>
            <person name="Kohler A."/>
            <person name="Grigoriev I.V."/>
            <person name="Martin F.M."/>
            <person name="Hacquard S."/>
        </authorList>
    </citation>
    <scope>NUCLEOTIDE SEQUENCE</scope>
    <source>
        <strain evidence="6">MPI-SDFR-AT-0073</strain>
    </source>
</reference>
<gene>
    <name evidence="6" type="ORF">BKA67DRAFT_576887</name>
</gene>